<dbReference type="PATRIC" id="fig|507626.3.peg.3032"/>
<comment type="similarity">
    <text evidence="8 9">Belongs to the TRAP transporter small permease family.</text>
</comment>
<evidence type="ECO:0000256" key="8">
    <source>
        <dbReference type="ARBA" id="ARBA00038436"/>
    </source>
</evidence>
<keyword evidence="5 9" id="KW-0812">Transmembrane</keyword>
<reference evidence="11 12" key="2">
    <citation type="submission" date="2016-02" db="EMBL/GenBank/DDBJ databases">
        <authorList>
            <person name="Wen L."/>
            <person name="He K."/>
            <person name="Yang H."/>
        </authorList>
    </citation>
    <scope>NUCLEOTIDE SEQUENCE [LARGE SCALE GENOMIC DNA]</scope>
    <source>
        <strain evidence="11 12">AGD 8-3</strain>
    </source>
</reference>
<accession>A0A0X8HGB3</accession>
<dbReference type="GO" id="GO:0005886">
    <property type="term" value="C:plasma membrane"/>
    <property type="evidence" value="ECO:0007669"/>
    <property type="project" value="UniProtKB-SubCell"/>
</dbReference>
<dbReference type="Proteomes" id="UP000063387">
    <property type="component" value="Chromosome"/>
</dbReference>
<evidence type="ECO:0000256" key="9">
    <source>
        <dbReference type="RuleBase" id="RU369079"/>
    </source>
</evidence>
<dbReference type="GO" id="GO:0022857">
    <property type="term" value="F:transmembrane transporter activity"/>
    <property type="evidence" value="ECO:0007669"/>
    <property type="project" value="UniProtKB-UniRule"/>
</dbReference>
<dbReference type="STRING" id="507626.LOKO_03036"/>
<feature type="transmembrane region" description="Helical" evidence="9">
    <location>
        <begin position="135"/>
        <end position="158"/>
    </location>
</feature>
<evidence type="ECO:0000313" key="11">
    <source>
        <dbReference type="EMBL" id="AMD02084.1"/>
    </source>
</evidence>
<feature type="domain" description="Tripartite ATP-independent periplasmic transporters DctQ component" evidence="10">
    <location>
        <begin position="30"/>
        <end position="161"/>
    </location>
</feature>
<evidence type="ECO:0000256" key="2">
    <source>
        <dbReference type="ARBA" id="ARBA00022448"/>
    </source>
</evidence>
<dbReference type="InterPro" id="IPR055348">
    <property type="entry name" value="DctQ"/>
</dbReference>
<protein>
    <recommendedName>
        <fullName evidence="9">TRAP transporter small permease protein</fullName>
    </recommendedName>
</protein>
<evidence type="ECO:0000256" key="1">
    <source>
        <dbReference type="ARBA" id="ARBA00004429"/>
    </source>
</evidence>
<evidence type="ECO:0000256" key="7">
    <source>
        <dbReference type="ARBA" id="ARBA00023136"/>
    </source>
</evidence>
<gene>
    <name evidence="11" type="ORF">LOKO_03036</name>
</gene>
<keyword evidence="2 9" id="KW-0813">Transport</keyword>
<keyword evidence="6 9" id="KW-1133">Transmembrane helix</keyword>
<dbReference type="PANTHER" id="PTHR35011">
    <property type="entry name" value="2,3-DIKETO-L-GULONATE TRAP TRANSPORTER SMALL PERMEASE PROTEIN YIAM"/>
    <property type="match status" value="1"/>
</dbReference>
<evidence type="ECO:0000256" key="4">
    <source>
        <dbReference type="ARBA" id="ARBA00022519"/>
    </source>
</evidence>
<evidence type="ECO:0000256" key="6">
    <source>
        <dbReference type="ARBA" id="ARBA00022989"/>
    </source>
</evidence>
<dbReference type="OrthoDB" id="8559033at2"/>
<keyword evidence="3" id="KW-1003">Cell membrane</keyword>
<keyword evidence="4 9" id="KW-0997">Cell inner membrane</keyword>
<comment type="subunit">
    <text evidence="9">The complex comprises the extracytoplasmic solute receptor protein and the two transmembrane proteins.</text>
</comment>
<dbReference type="Pfam" id="PF04290">
    <property type="entry name" value="DctQ"/>
    <property type="match status" value="1"/>
</dbReference>
<dbReference type="RefSeq" id="WP_066451126.1">
    <property type="nucleotide sequence ID" value="NZ_CP014226.1"/>
</dbReference>
<comment type="function">
    <text evidence="9">Part of the tripartite ATP-independent periplasmic (TRAP) transport system.</text>
</comment>
<evidence type="ECO:0000313" key="12">
    <source>
        <dbReference type="Proteomes" id="UP000063387"/>
    </source>
</evidence>
<sequence length="175" mass="19899">MPRTIRRYVRLVDRLNRGVGRVIMYLVFVMMGLLLYASFSRTVLNSPLMWGVEMSQFMLVSYYLLGGAYAMQMGAHVRMDLFYSRWTPRTQALVDAITILFLIFFLVTLLLGGISSTQYALQYGQRNYSAWAPPLAPIKIIMCIGILLMLLQAVATFFKDVAIARGVDIYAEDAE</sequence>
<dbReference type="EMBL" id="CP014226">
    <property type="protein sequence ID" value="AMD02084.1"/>
    <property type="molecule type" value="Genomic_DNA"/>
</dbReference>
<organism evidence="11 12">
    <name type="scientific">Halomonas chromatireducens</name>
    <dbReference type="NCBI Taxonomy" id="507626"/>
    <lineage>
        <taxon>Bacteria</taxon>
        <taxon>Pseudomonadati</taxon>
        <taxon>Pseudomonadota</taxon>
        <taxon>Gammaproteobacteria</taxon>
        <taxon>Oceanospirillales</taxon>
        <taxon>Halomonadaceae</taxon>
        <taxon>Halomonas</taxon>
    </lineage>
</organism>
<evidence type="ECO:0000256" key="3">
    <source>
        <dbReference type="ARBA" id="ARBA00022475"/>
    </source>
</evidence>
<dbReference type="AlphaFoldDB" id="A0A0X8HGB3"/>
<feature type="transmembrane region" description="Helical" evidence="9">
    <location>
        <begin position="92"/>
        <end position="115"/>
    </location>
</feature>
<reference evidence="11 12" key="1">
    <citation type="journal article" date="2016" name="Genome Announc.">
        <title>Draft Genome Sequence of 'Halomonas chromatireducens' Strain AGD 8-3, a Haloalkaliphilic Chromate- and Selenite-Reducing Gammaproteobacterium.</title>
        <authorList>
            <person name="Sharko F.S."/>
            <person name="Shapovalova A.A."/>
            <person name="Tsygankova S.V."/>
            <person name="Komova A.V."/>
            <person name="Boulygina E.S."/>
            <person name="Teslyuk A.B."/>
            <person name="Gotovtsev P.M."/>
            <person name="Namsaraev Z.B."/>
            <person name="Khijniak T.V."/>
            <person name="Nedoluzhko A.V."/>
            <person name="Vasilov R.G."/>
        </authorList>
    </citation>
    <scope>NUCLEOTIDE SEQUENCE [LARGE SCALE GENOMIC DNA]</scope>
    <source>
        <strain evidence="11 12">AGD 8-3</strain>
    </source>
</reference>
<keyword evidence="12" id="KW-1185">Reference proteome</keyword>
<name>A0A0X8HGB3_9GAMM</name>
<feature type="transmembrane region" description="Helical" evidence="9">
    <location>
        <begin position="54"/>
        <end position="71"/>
    </location>
</feature>
<comment type="subcellular location">
    <subcellularLocation>
        <location evidence="1 9">Cell inner membrane</location>
        <topology evidence="1 9">Multi-pass membrane protein</topology>
    </subcellularLocation>
</comment>
<proteinExistence type="inferred from homology"/>
<evidence type="ECO:0000259" key="10">
    <source>
        <dbReference type="Pfam" id="PF04290"/>
    </source>
</evidence>
<evidence type="ECO:0000256" key="5">
    <source>
        <dbReference type="ARBA" id="ARBA00022692"/>
    </source>
</evidence>
<keyword evidence="7 9" id="KW-0472">Membrane</keyword>
<dbReference type="InterPro" id="IPR007387">
    <property type="entry name" value="TRAP_DctQ"/>
</dbReference>
<feature type="transmembrane region" description="Helical" evidence="9">
    <location>
        <begin position="21"/>
        <end position="39"/>
    </location>
</feature>
<dbReference type="KEGG" id="hco:LOKO_03036"/>
<dbReference type="PANTHER" id="PTHR35011:SF4">
    <property type="entry name" value="SLL1102 PROTEIN"/>
    <property type="match status" value="1"/>
</dbReference>